<dbReference type="EMBL" id="JABAIV010000004">
    <property type="protein sequence ID" value="NNG23910.1"/>
    <property type="molecule type" value="Genomic_DNA"/>
</dbReference>
<dbReference type="InterPro" id="IPR011146">
    <property type="entry name" value="HIT-like"/>
</dbReference>
<proteinExistence type="predicted"/>
<dbReference type="Pfam" id="PF01230">
    <property type="entry name" value="HIT"/>
    <property type="match status" value="1"/>
</dbReference>
<name>A0A7Y2JZJ8_9BURK</name>
<dbReference type="PROSITE" id="PS51084">
    <property type="entry name" value="HIT_2"/>
    <property type="match status" value="1"/>
</dbReference>
<dbReference type="RefSeq" id="WP_171085032.1">
    <property type="nucleotide sequence ID" value="NZ_JABAIV010000004.1"/>
</dbReference>
<keyword evidence="4" id="KW-1185">Reference proteome</keyword>
<organism evidence="3 4">
    <name type="scientific">Telluria aromaticivorans</name>
    <dbReference type="NCBI Taxonomy" id="2725995"/>
    <lineage>
        <taxon>Bacteria</taxon>
        <taxon>Pseudomonadati</taxon>
        <taxon>Pseudomonadota</taxon>
        <taxon>Betaproteobacteria</taxon>
        <taxon>Burkholderiales</taxon>
        <taxon>Oxalobacteraceae</taxon>
        <taxon>Telluria group</taxon>
        <taxon>Telluria</taxon>
    </lineage>
</organism>
<sequence>MTAQAGCELCELALPVAWAGPKFSVIIVDDANYPGFCRVIWREHVREMSDLARDDRLLVNEAVYEVELAVREVMQPLKVNVASLGNVVPHLHWHVIPRYADDAHFPAPVWAQAARQPDESILAARRALLPELASAIARRFNP</sequence>
<dbReference type="SUPFAM" id="SSF54197">
    <property type="entry name" value="HIT-like"/>
    <property type="match status" value="1"/>
</dbReference>
<dbReference type="Gene3D" id="3.30.428.10">
    <property type="entry name" value="HIT-like"/>
    <property type="match status" value="1"/>
</dbReference>
<evidence type="ECO:0000259" key="2">
    <source>
        <dbReference type="PROSITE" id="PS51084"/>
    </source>
</evidence>
<reference evidence="3 4" key="1">
    <citation type="submission" date="2020-04" db="EMBL/GenBank/DDBJ databases">
        <title>Massilia sp. nov., a cold adapted bacteria isolated from Arctic soil.</title>
        <authorList>
            <person name="Son J."/>
            <person name="Ka J.-O."/>
        </authorList>
    </citation>
    <scope>NUCLEOTIDE SEQUENCE [LARGE SCALE GENOMIC DNA]</scope>
    <source>
        <strain evidence="3 4">ML15P13</strain>
    </source>
</reference>
<evidence type="ECO:0000256" key="1">
    <source>
        <dbReference type="PROSITE-ProRule" id="PRU00464"/>
    </source>
</evidence>
<accession>A0A7Y2JZJ8</accession>
<comment type="caution">
    <text evidence="3">The sequence shown here is derived from an EMBL/GenBank/DDBJ whole genome shotgun (WGS) entry which is preliminary data.</text>
</comment>
<evidence type="ECO:0000313" key="3">
    <source>
        <dbReference type="EMBL" id="NNG23910.1"/>
    </source>
</evidence>
<dbReference type="AlphaFoldDB" id="A0A7Y2JZJ8"/>
<dbReference type="GO" id="GO:0003824">
    <property type="term" value="F:catalytic activity"/>
    <property type="evidence" value="ECO:0007669"/>
    <property type="project" value="InterPro"/>
</dbReference>
<dbReference type="Proteomes" id="UP000533905">
    <property type="component" value="Unassembled WGS sequence"/>
</dbReference>
<gene>
    <name evidence="3" type="ORF">HGB41_12995</name>
</gene>
<feature type="short sequence motif" description="Histidine triad motif" evidence="1">
    <location>
        <begin position="90"/>
        <end position="94"/>
    </location>
</feature>
<dbReference type="InterPro" id="IPR036265">
    <property type="entry name" value="HIT-like_sf"/>
</dbReference>
<feature type="domain" description="HIT" evidence="2">
    <location>
        <begin position="34"/>
        <end position="105"/>
    </location>
</feature>
<evidence type="ECO:0000313" key="4">
    <source>
        <dbReference type="Proteomes" id="UP000533905"/>
    </source>
</evidence>
<protein>
    <submittedName>
        <fullName evidence="3">HIT family protein</fullName>
    </submittedName>
</protein>